<dbReference type="AlphaFoldDB" id="A0A3M8B7K6"/>
<accession>A0A3M8B7K6</accession>
<evidence type="ECO:0000313" key="2">
    <source>
        <dbReference type="Proteomes" id="UP000268829"/>
    </source>
</evidence>
<dbReference type="Proteomes" id="UP000268829">
    <property type="component" value="Unassembled WGS sequence"/>
</dbReference>
<evidence type="ECO:0000313" key="1">
    <source>
        <dbReference type="EMBL" id="RNB59350.1"/>
    </source>
</evidence>
<dbReference type="EMBL" id="RHHS01000013">
    <property type="protein sequence ID" value="RNB59350.1"/>
    <property type="molecule type" value="Genomic_DNA"/>
</dbReference>
<name>A0A3M8B7K6_9BACL</name>
<protein>
    <submittedName>
        <fullName evidence="1">Uncharacterized protein</fullName>
    </submittedName>
</protein>
<dbReference type="Gene3D" id="3.40.1350.10">
    <property type="match status" value="1"/>
</dbReference>
<reference evidence="1 2" key="1">
    <citation type="submission" date="2018-10" db="EMBL/GenBank/DDBJ databases">
        <title>Phylogenomics of Brevibacillus.</title>
        <authorList>
            <person name="Dunlap C."/>
        </authorList>
    </citation>
    <scope>NUCLEOTIDE SEQUENCE [LARGE SCALE GENOMIC DNA]</scope>
    <source>
        <strain evidence="1 2">DSM 100115</strain>
    </source>
</reference>
<sequence length="214" mass="25088">MANTKDGKKFEQNWRDSYKSSEHFYMRLRDGAKWLQGNSSSFQSENPCDAIQYNPPFLWLLELKSTKGASISFNPYVEGVSSPDKKPKNKKTNVMIKANQVKELREAVKYQGVIAGFVVNFRERKLKTRIYENETFFIHINDFWDFAVRTAKSGLSREDCSEIGIRINHEKLRSNYRYKINDFVNKSCKLFVEKGYLDKLQLQKTAKWIETLVV</sequence>
<dbReference type="GO" id="GO:0003676">
    <property type="term" value="F:nucleic acid binding"/>
    <property type="evidence" value="ECO:0007669"/>
    <property type="project" value="InterPro"/>
</dbReference>
<dbReference type="OrthoDB" id="2475790at2"/>
<proteinExistence type="predicted"/>
<dbReference type="InterPro" id="IPR011856">
    <property type="entry name" value="tRNA_endonuc-like_dom_sf"/>
</dbReference>
<dbReference type="RefSeq" id="WP_122903517.1">
    <property type="nucleotide sequence ID" value="NZ_RHHS01000013.1"/>
</dbReference>
<organism evidence="1 2">
    <name type="scientific">Brevibacillus gelatini</name>
    <dbReference type="NCBI Taxonomy" id="1655277"/>
    <lineage>
        <taxon>Bacteria</taxon>
        <taxon>Bacillati</taxon>
        <taxon>Bacillota</taxon>
        <taxon>Bacilli</taxon>
        <taxon>Bacillales</taxon>
        <taxon>Paenibacillaceae</taxon>
        <taxon>Brevibacillus</taxon>
    </lineage>
</organism>
<comment type="caution">
    <text evidence="1">The sequence shown here is derived from an EMBL/GenBank/DDBJ whole genome shotgun (WGS) entry which is preliminary data.</text>
</comment>
<keyword evidence="2" id="KW-1185">Reference proteome</keyword>
<gene>
    <name evidence="1" type="ORF">EDM57_04200</name>
</gene>